<evidence type="ECO:0000256" key="6">
    <source>
        <dbReference type="ARBA" id="ARBA00022898"/>
    </source>
</evidence>
<dbReference type="KEGG" id="srub:C2R22_02850"/>
<organism evidence="12 13">
    <name type="scientific">Salinigranum rubrum</name>
    <dbReference type="NCBI Taxonomy" id="755307"/>
    <lineage>
        <taxon>Archaea</taxon>
        <taxon>Methanobacteriati</taxon>
        <taxon>Methanobacteriota</taxon>
        <taxon>Stenosarchaea group</taxon>
        <taxon>Halobacteria</taxon>
        <taxon>Halobacteriales</taxon>
        <taxon>Haloferacaceae</taxon>
        <taxon>Salinigranum</taxon>
    </lineage>
</organism>
<dbReference type="RefSeq" id="WP_103427543.1">
    <property type="nucleotide sequence ID" value="NZ_CP026309.1"/>
</dbReference>
<gene>
    <name evidence="12" type="ORF">C2R22_02850</name>
</gene>
<accession>A0A2I8VPP9</accession>
<comment type="catalytic activity">
    <reaction evidence="9">
        <text>O-phospho-L-threonine + H(+) = (R)-1-aminopropan-2-yl phosphate + CO2</text>
        <dbReference type="Rhea" id="RHEA:11492"/>
        <dbReference type="ChEBI" id="CHEBI:15378"/>
        <dbReference type="ChEBI" id="CHEBI:16526"/>
        <dbReference type="ChEBI" id="CHEBI:58563"/>
        <dbReference type="ChEBI" id="CHEBI:58675"/>
        <dbReference type="EC" id="4.1.1.81"/>
    </reaction>
</comment>
<protein>
    <recommendedName>
        <fullName evidence="4">threonine-phosphate decarboxylase</fullName>
        <ecNumber evidence="4">4.1.1.81</ecNumber>
    </recommendedName>
    <alternativeName>
        <fullName evidence="8">L-threonine-O-3-phosphate decarboxylase</fullName>
    </alternativeName>
</protein>
<dbReference type="SUPFAM" id="SSF53383">
    <property type="entry name" value="PLP-dependent transferases"/>
    <property type="match status" value="1"/>
</dbReference>
<dbReference type="GO" id="GO:0009236">
    <property type="term" value="P:cobalamin biosynthetic process"/>
    <property type="evidence" value="ECO:0007669"/>
    <property type="project" value="UniProtKB-UniPathway"/>
</dbReference>
<evidence type="ECO:0000259" key="11">
    <source>
        <dbReference type="Pfam" id="PF00155"/>
    </source>
</evidence>
<dbReference type="InterPro" id="IPR015422">
    <property type="entry name" value="PyrdxlP-dep_Trfase_small"/>
</dbReference>
<dbReference type="EC" id="4.1.1.81" evidence="4"/>
<dbReference type="AlphaFoldDB" id="A0A2I8VPP9"/>
<comment type="function">
    <text evidence="2">Decarboxylates L-threonine-O-3-phosphate to yield (R)-1-amino-2-propanol O-2-phosphate, the precursor for the linkage between the nucleotide loop and the corrin ring in cobalamin.</text>
</comment>
<keyword evidence="6" id="KW-0663">Pyridoxal phosphate</keyword>
<evidence type="ECO:0000256" key="9">
    <source>
        <dbReference type="ARBA" id="ARBA00048531"/>
    </source>
</evidence>
<dbReference type="PANTHER" id="PTHR42885:SF1">
    <property type="entry name" value="THREONINE-PHOSPHATE DECARBOXYLASE"/>
    <property type="match status" value="1"/>
</dbReference>
<comment type="cofactor">
    <cofactor evidence="1">
        <name>pyridoxal 5'-phosphate</name>
        <dbReference type="ChEBI" id="CHEBI:597326"/>
    </cofactor>
</comment>
<dbReference type="InterPro" id="IPR005860">
    <property type="entry name" value="CobD"/>
</dbReference>
<evidence type="ECO:0000256" key="4">
    <source>
        <dbReference type="ARBA" id="ARBA00012285"/>
    </source>
</evidence>
<keyword evidence="13" id="KW-1185">Reference proteome</keyword>
<dbReference type="GO" id="GO:0030170">
    <property type="term" value="F:pyridoxal phosphate binding"/>
    <property type="evidence" value="ECO:0007669"/>
    <property type="project" value="InterPro"/>
</dbReference>
<dbReference type="UniPathway" id="UPA00148"/>
<dbReference type="Gene3D" id="3.90.1150.10">
    <property type="entry name" value="Aspartate Aminotransferase, domain 1"/>
    <property type="match status" value="1"/>
</dbReference>
<dbReference type="GeneID" id="35590993"/>
<reference evidence="12 13" key="1">
    <citation type="submission" date="2018-01" db="EMBL/GenBank/DDBJ databases">
        <title>Complete genome sequence of Salinigranum rubrum GX10T, an extremely halophilic archaeon isolated from a marine solar saltern.</title>
        <authorList>
            <person name="Han S."/>
        </authorList>
    </citation>
    <scope>NUCLEOTIDE SEQUENCE [LARGE SCALE GENOMIC DNA]</scope>
    <source>
        <strain evidence="12 13">GX10</strain>
    </source>
</reference>
<dbReference type="CDD" id="cd00609">
    <property type="entry name" value="AAT_like"/>
    <property type="match status" value="1"/>
</dbReference>
<keyword evidence="7" id="KW-0456">Lyase</keyword>
<dbReference type="Gene3D" id="3.40.640.10">
    <property type="entry name" value="Type I PLP-dependent aspartate aminotransferase-like (Major domain)"/>
    <property type="match status" value="1"/>
</dbReference>
<dbReference type="Pfam" id="PF00155">
    <property type="entry name" value="Aminotran_1_2"/>
    <property type="match status" value="1"/>
</dbReference>
<evidence type="ECO:0000256" key="5">
    <source>
        <dbReference type="ARBA" id="ARBA00022573"/>
    </source>
</evidence>
<evidence type="ECO:0000256" key="8">
    <source>
        <dbReference type="ARBA" id="ARBA00029996"/>
    </source>
</evidence>
<proteinExistence type="predicted"/>
<dbReference type="GO" id="GO:0048472">
    <property type="term" value="F:threonine-phosphate decarboxylase activity"/>
    <property type="evidence" value="ECO:0007669"/>
    <property type="project" value="UniProtKB-EC"/>
</dbReference>
<dbReference type="EMBL" id="CP026309">
    <property type="protein sequence ID" value="AUV83854.1"/>
    <property type="molecule type" value="Genomic_DNA"/>
</dbReference>
<dbReference type="InterPro" id="IPR004839">
    <property type="entry name" value="Aminotransferase_I/II_large"/>
</dbReference>
<evidence type="ECO:0000256" key="2">
    <source>
        <dbReference type="ARBA" id="ARBA00003444"/>
    </source>
</evidence>
<evidence type="ECO:0000313" key="13">
    <source>
        <dbReference type="Proteomes" id="UP000236584"/>
    </source>
</evidence>
<sequence length="334" mass="36148">MDPDSVSAVGRAVHGGSTHDLDFSANTNPERPPGVRTVYESAFESSTRYPDESYREYRTAAADYVGCRVEEVVPTAGGTEAIRLALATHVSPGDSVLVPTPSFGEYAREVRLQGATPEFVPHDQMVDSSPDGYAAAVVCTPNNPTGEVADPEALAAFAARCREEGTLLVVDEAFLDFTDADSLAGREGTVVCRSLTKLFGLPGLRMGFACATGDSYDRIETARPAWNLSTPAAAVGAHCLRQGAFVERTRERVARERERMREILAESGYEVFESDAPFLLLDVGSRSVEAVVEAMADEGIAVRDCRSFGLENHVRVAVKRREENDRLLEALARV</sequence>
<dbReference type="InterPro" id="IPR015424">
    <property type="entry name" value="PyrdxlP-dep_Trfase"/>
</dbReference>
<evidence type="ECO:0000256" key="1">
    <source>
        <dbReference type="ARBA" id="ARBA00001933"/>
    </source>
</evidence>
<feature type="domain" description="Aminotransferase class I/classII large" evidence="11">
    <location>
        <begin position="22"/>
        <end position="331"/>
    </location>
</feature>
<name>A0A2I8VPP9_9EURY</name>
<dbReference type="NCBIfam" id="TIGR01140">
    <property type="entry name" value="L_thr_O3P_dcar"/>
    <property type="match status" value="1"/>
</dbReference>
<keyword evidence="5" id="KW-0169">Cobalamin biosynthesis</keyword>
<evidence type="ECO:0000313" key="12">
    <source>
        <dbReference type="EMBL" id="AUV83854.1"/>
    </source>
</evidence>
<dbReference type="PROSITE" id="PS00105">
    <property type="entry name" value="AA_TRANSFER_CLASS_1"/>
    <property type="match status" value="1"/>
</dbReference>
<evidence type="ECO:0000256" key="3">
    <source>
        <dbReference type="ARBA" id="ARBA00004953"/>
    </source>
</evidence>
<feature type="region of interest" description="Disordered" evidence="10">
    <location>
        <begin position="1"/>
        <end position="34"/>
    </location>
</feature>
<dbReference type="OrthoDB" id="39225at2157"/>
<dbReference type="InterPro" id="IPR004838">
    <property type="entry name" value="NHTrfase_class1_PyrdxlP-BS"/>
</dbReference>
<dbReference type="Proteomes" id="UP000236584">
    <property type="component" value="Chromosome"/>
</dbReference>
<evidence type="ECO:0000256" key="7">
    <source>
        <dbReference type="ARBA" id="ARBA00023239"/>
    </source>
</evidence>
<dbReference type="InterPro" id="IPR015421">
    <property type="entry name" value="PyrdxlP-dep_Trfase_major"/>
</dbReference>
<dbReference type="PANTHER" id="PTHR42885">
    <property type="entry name" value="HISTIDINOL-PHOSPHATE AMINOTRANSFERASE-RELATED"/>
    <property type="match status" value="1"/>
</dbReference>
<evidence type="ECO:0000256" key="10">
    <source>
        <dbReference type="SAM" id="MobiDB-lite"/>
    </source>
</evidence>
<comment type="pathway">
    <text evidence="3">Cofactor biosynthesis; adenosylcobalamin biosynthesis.</text>
</comment>